<comment type="caution">
    <text evidence="2">The sequence shown here is derived from an EMBL/GenBank/DDBJ whole genome shotgun (WGS) entry which is preliminary data.</text>
</comment>
<dbReference type="Proteomes" id="UP000628448">
    <property type="component" value="Unassembled WGS sequence"/>
</dbReference>
<dbReference type="EMBL" id="JADWYR010000002">
    <property type="protein sequence ID" value="MBG9377611.1"/>
    <property type="molecule type" value="Genomic_DNA"/>
</dbReference>
<evidence type="ECO:0000313" key="2">
    <source>
        <dbReference type="EMBL" id="MBG9377611.1"/>
    </source>
</evidence>
<name>A0A931EBL2_9BACT</name>
<protein>
    <recommendedName>
        <fullName evidence="4">Lipocalin-like domain-containing protein</fullName>
    </recommendedName>
</protein>
<evidence type="ECO:0000313" key="3">
    <source>
        <dbReference type="Proteomes" id="UP000628448"/>
    </source>
</evidence>
<sequence>MKKQKLVRYLAVSVLAGLAFGACKNPDPEPLPEKVQKLIQTDWKIVDITTPKKETPGGDSSLLSACMTDDMTLFGANGVFELRDGTVKCDSTVFNYSNGYWGYKTDVDSIQLAIVNPASRYVSWKVLTLNDSVLKVTFIDSTVAANKITKTISFKK</sequence>
<organism evidence="2 3">
    <name type="scientific">Panacibacter microcysteis</name>
    <dbReference type="NCBI Taxonomy" id="2793269"/>
    <lineage>
        <taxon>Bacteria</taxon>
        <taxon>Pseudomonadati</taxon>
        <taxon>Bacteroidota</taxon>
        <taxon>Chitinophagia</taxon>
        <taxon>Chitinophagales</taxon>
        <taxon>Chitinophagaceae</taxon>
        <taxon>Panacibacter</taxon>
    </lineage>
</organism>
<dbReference type="AlphaFoldDB" id="A0A931EBL2"/>
<feature type="signal peptide" evidence="1">
    <location>
        <begin position="1"/>
        <end position="21"/>
    </location>
</feature>
<proteinExistence type="predicted"/>
<accession>A0A931EBL2</accession>
<feature type="chain" id="PRO_5036990972" description="Lipocalin-like domain-containing protein" evidence="1">
    <location>
        <begin position="22"/>
        <end position="156"/>
    </location>
</feature>
<reference evidence="2" key="1">
    <citation type="submission" date="2020-11" db="EMBL/GenBank/DDBJ databases">
        <title>Bacterial whole genome sequence for Panacibacter sp. DH6.</title>
        <authorList>
            <person name="Le V."/>
            <person name="Ko S."/>
            <person name="Ahn C.-Y."/>
            <person name="Oh H.-M."/>
        </authorList>
    </citation>
    <scope>NUCLEOTIDE SEQUENCE</scope>
    <source>
        <strain evidence="2">DH6</strain>
    </source>
</reference>
<dbReference type="PROSITE" id="PS51257">
    <property type="entry name" value="PROKAR_LIPOPROTEIN"/>
    <property type="match status" value="1"/>
</dbReference>
<gene>
    <name evidence="2" type="ORF">I5907_15305</name>
</gene>
<keyword evidence="1" id="KW-0732">Signal</keyword>
<evidence type="ECO:0008006" key="4">
    <source>
        <dbReference type="Google" id="ProtNLM"/>
    </source>
</evidence>
<keyword evidence="3" id="KW-1185">Reference proteome</keyword>
<dbReference type="RefSeq" id="WP_196991685.1">
    <property type="nucleotide sequence ID" value="NZ_JADWYR010000002.1"/>
</dbReference>
<evidence type="ECO:0000256" key="1">
    <source>
        <dbReference type="SAM" id="SignalP"/>
    </source>
</evidence>